<proteinExistence type="predicted"/>
<feature type="domain" description="Peptidoglycan binding-like" evidence="1">
    <location>
        <begin position="58"/>
        <end position="103"/>
    </location>
</feature>
<dbReference type="InterPro" id="IPR036365">
    <property type="entry name" value="PGBD-like_sf"/>
</dbReference>
<dbReference type="Proteomes" id="UP001597296">
    <property type="component" value="Unassembled WGS sequence"/>
</dbReference>
<evidence type="ECO:0000313" key="3">
    <source>
        <dbReference type="Proteomes" id="UP001597296"/>
    </source>
</evidence>
<dbReference type="Pfam" id="PF01471">
    <property type="entry name" value="PG_binding_1"/>
    <property type="match status" value="1"/>
</dbReference>
<reference evidence="3" key="1">
    <citation type="journal article" date="2019" name="Int. J. Syst. Evol. Microbiol.">
        <title>The Global Catalogue of Microorganisms (GCM) 10K type strain sequencing project: providing services to taxonomists for standard genome sequencing and annotation.</title>
        <authorList>
            <consortium name="The Broad Institute Genomics Platform"/>
            <consortium name="The Broad Institute Genome Sequencing Center for Infectious Disease"/>
            <person name="Wu L."/>
            <person name="Ma J."/>
        </authorList>
    </citation>
    <scope>NUCLEOTIDE SEQUENCE [LARGE SCALE GENOMIC DNA]</scope>
    <source>
        <strain evidence="3">KCTC 15012</strain>
    </source>
</reference>
<dbReference type="SUPFAM" id="SSF47090">
    <property type="entry name" value="PGBD-like"/>
    <property type="match status" value="1"/>
</dbReference>
<dbReference type="InterPro" id="IPR036366">
    <property type="entry name" value="PGBDSf"/>
</dbReference>
<evidence type="ECO:0000259" key="1">
    <source>
        <dbReference type="Pfam" id="PF01471"/>
    </source>
</evidence>
<dbReference type="EMBL" id="JBHUIY010000005">
    <property type="protein sequence ID" value="MFD2232959.1"/>
    <property type="molecule type" value="Genomic_DNA"/>
</dbReference>
<evidence type="ECO:0000313" key="2">
    <source>
        <dbReference type="EMBL" id="MFD2232959.1"/>
    </source>
</evidence>
<accession>A0ABW5C6J7</accession>
<protein>
    <submittedName>
        <fullName evidence="2">Peptidoglycan-binding protein</fullName>
    </submittedName>
</protein>
<organism evidence="2 3">
    <name type="scientific">Phaeospirillum tilakii</name>
    <dbReference type="NCBI Taxonomy" id="741673"/>
    <lineage>
        <taxon>Bacteria</taxon>
        <taxon>Pseudomonadati</taxon>
        <taxon>Pseudomonadota</taxon>
        <taxon>Alphaproteobacteria</taxon>
        <taxon>Rhodospirillales</taxon>
        <taxon>Rhodospirillaceae</taxon>
        <taxon>Phaeospirillum</taxon>
    </lineage>
</organism>
<keyword evidence="3" id="KW-1185">Reference proteome</keyword>
<name>A0ABW5C6J7_9PROT</name>
<gene>
    <name evidence="2" type="ORF">ACFSNB_03990</name>
</gene>
<comment type="caution">
    <text evidence="2">The sequence shown here is derived from an EMBL/GenBank/DDBJ whole genome shotgun (WGS) entry which is preliminary data.</text>
</comment>
<sequence length="295" mass="30741">MTKKRKGTATMRAVAMTGLVVIGAMLAGPAGAASRLPEEYRQIDADFDRTPARPAPADPVRALQQRLGELGYTVGPIDGRWGPRTRAAARAFLADHGQPDEDGLTVERIESLVTPAAAGTALATPPAVAEAPTAPEAVPPALWHGRDLLGRPLHLPAGDRIASVADLVLSADGAITGVIAALPAGSARAEDQRLIAWEAVRPWLGRRAIVLGLDVDSARALRAAAPPVLAPGQFRLTRLFDAPLREAGTERGDIADAGFDAAGRLERFELSEAAALPLAGRRLDADGDGDGVSLR</sequence>
<dbReference type="RefSeq" id="WP_377314716.1">
    <property type="nucleotide sequence ID" value="NZ_JBHUIY010000005.1"/>
</dbReference>
<dbReference type="Gene3D" id="1.10.101.10">
    <property type="entry name" value="PGBD-like superfamily/PGBD"/>
    <property type="match status" value="1"/>
</dbReference>
<dbReference type="InterPro" id="IPR002477">
    <property type="entry name" value="Peptidoglycan-bd-like"/>
</dbReference>